<evidence type="ECO:0000256" key="2">
    <source>
        <dbReference type="ARBA" id="ARBA00023125"/>
    </source>
</evidence>
<organism evidence="3 4">
    <name type="scientific">Streptococcus ictaluri 707-05</name>
    <dbReference type="NCBI Taxonomy" id="764299"/>
    <lineage>
        <taxon>Bacteria</taxon>
        <taxon>Bacillati</taxon>
        <taxon>Bacillota</taxon>
        <taxon>Bacilli</taxon>
        <taxon>Lactobacillales</taxon>
        <taxon>Streptococcaceae</taxon>
        <taxon>Streptococcus</taxon>
    </lineage>
</organism>
<keyword evidence="1" id="KW-0680">Restriction system</keyword>
<dbReference type="GO" id="GO:0003677">
    <property type="term" value="F:DNA binding"/>
    <property type="evidence" value="ECO:0007669"/>
    <property type="project" value="UniProtKB-KW"/>
</dbReference>
<name>G5K539_9STRE</name>
<dbReference type="AlphaFoldDB" id="G5K539"/>
<proteinExistence type="predicted"/>
<dbReference type="Proteomes" id="UP000003330">
    <property type="component" value="Unassembled WGS sequence"/>
</dbReference>
<comment type="caution">
    <text evidence="3">The sequence shown here is derived from an EMBL/GenBank/DDBJ whole genome shotgun (WGS) entry which is preliminary data.</text>
</comment>
<sequence length="197" mass="22526">MIQETTKSPKRRFPGFSDTWEQWKLGELINVTSVKRILQSDWRDFGIRFLRARDIVAEYKGEKTTDNLYISEEKYEEYSRISGKVKIGDLLVTGVGSIGVPMLIKNDDPVYFKDGNIIWFKNGKTIDGNFLYYSFIGNLIQKYIKNVAGIGTVGTYTIESGKNHQFHFQASQNNKKSDNFSNLLIPSSLFISVSLIN</sequence>
<dbReference type="Gene3D" id="3.90.220.20">
    <property type="entry name" value="DNA methylase specificity domains"/>
    <property type="match status" value="1"/>
</dbReference>
<dbReference type="SUPFAM" id="SSF116734">
    <property type="entry name" value="DNA methylase specificity domain"/>
    <property type="match status" value="1"/>
</dbReference>
<evidence type="ECO:0000313" key="3">
    <source>
        <dbReference type="EMBL" id="EHI68994.1"/>
    </source>
</evidence>
<evidence type="ECO:0000313" key="4">
    <source>
        <dbReference type="Proteomes" id="UP000003330"/>
    </source>
</evidence>
<gene>
    <name evidence="3" type="ORF">STRIC_1927</name>
</gene>
<dbReference type="InterPro" id="IPR044946">
    <property type="entry name" value="Restrct_endonuc_typeI_TRD_sf"/>
</dbReference>
<accession>G5K539</accession>
<reference evidence="3 4" key="1">
    <citation type="journal article" date="2014" name="Int. J. Syst. Evol. Microbiol.">
        <title>Phylogenomics and the dynamic genome evolution of the genus Streptococcus.</title>
        <authorList>
            <consortium name="The Broad Institute Genome Sequencing Platform"/>
            <person name="Richards V.P."/>
            <person name="Palmer S.R."/>
            <person name="Pavinski Bitar P.D."/>
            <person name="Qin X."/>
            <person name="Weinstock G.M."/>
            <person name="Highlander S.K."/>
            <person name="Town C.D."/>
            <person name="Burne R.A."/>
            <person name="Stanhope M.J."/>
        </authorList>
    </citation>
    <scope>NUCLEOTIDE SEQUENCE [LARGE SCALE GENOMIC DNA]</scope>
    <source>
        <strain evidence="3 4">707-05</strain>
    </source>
</reference>
<dbReference type="eggNOG" id="COG0732">
    <property type="taxonomic scope" value="Bacteria"/>
</dbReference>
<protein>
    <recommendedName>
        <fullName evidence="5">Type I restriction modification DNA specificity domain protein</fullName>
    </recommendedName>
</protein>
<dbReference type="STRING" id="764299.STRIC_1927"/>
<keyword evidence="4" id="KW-1185">Reference proteome</keyword>
<evidence type="ECO:0008006" key="5">
    <source>
        <dbReference type="Google" id="ProtNLM"/>
    </source>
</evidence>
<evidence type="ECO:0000256" key="1">
    <source>
        <dbReference type="ARBA" id="ARBA00022747"/>
    </source>
</evidence>
<keyword evidence="2" id="KW-0238">DNA-binding</keyword>
<dbReference type="EMBL" id="AEUX02000007">
    <property type="protein sequence ID" value="EHI68994.1"/>
    <property type="molecule type" value="Genomic_DNA"/>
</dbReference>
<dbReference type="GO" id="GO:0009307">
    <property type="term" value="P:DNA restriction-modification system"/>
    <property type="evidence" value="ECO:0007669"/>
    <property type="project" value="UniProtKB-KW"/>
</dbReference>